<dbReference type="EMBL" id="JACIHU010000009">
    <property type="protein sequence ID" value="MBB4481566.1"/>
    <property type="molecule type" value="Genomic_DNA"/>
</dbReference>
<name>A0A7W6VCB5_RHIET</name>
<evidence type="ECO:0000313" key="3">
    <source>
        <dbReference type="Proteomes" id="UP000523431"/>
    </source>
</evidence>
<reference evidence="3 4" key="1">
    <citation type="submission" date="2020-08" db="EMBL/GenBank/DDBJ databases">
        <title>Genomic Encyclopedia of Type Strains, Phase IV (KMG-V): Genome sequencing to study the core and pangenomes of soil and plant-associated prokaryotes.</title>
        <authorList>
            <person name="Whitman W."/>
        </authorList>
    </citation>
    <scope>NUCLEOTIDE SEQUENCE [LARGE SCALE GENOMIC DNA]</scope>
    <source>
        <strain evidence="1 4">SEMIA 471</strain>
        <strain evidence="2 3">SEMIA 489</strain>
    </source>
</reference>
<dbReference type="AlphaFoldDB" id="A0A7W6VCB5"/>
<accession>A0A7W6VCB5</accession>
<organism evidence="1 4">
    <name type="scientific">Rhizobium etli</name>
    <dbReference type="NCBI Taxonomy" id="29449"/>
    <lineage>
        <taxon>Bacteria</taxon>
        <taxon>Pseudomonadati</taxon>
        <taxon>Pseudomonadota</taxon>
        <taxon>Alphaproteobacteria</taxon>
        <taxon>Hyphomicrobiales</taxon>
        <taxon>Rhizobiaceae</taxon>
        <taxon>Rhizobium/Agrobacterium group</taxon>
        <taxon>Rhizobium</taxon>
    </lineage>
</organism>
<dbReference type="Proteomes" id="UP000523431">
    <property type="component" value="Unassembled WGS sequence"/>
</dbReference>
<proteinExistence type="predicted"/>
<evidence type="ECO:0000313" key="2">
    <source>
        <dbReference type="EMBL" id="MBB4537395.1"/>
    </source>
</evidence>
<gene>
    <name evidence="1" type="ORF">GGE46_004164</name>
    <name evidence="2" type="ORF">GGE57_004161</name>
</gene>
<sequence length="30" mass="3226">MITALYGDRLIGGFVEAADRGRIVELQSCA</sequence>
<dbReference type="Proteomes" id="UP000557344">
    <property type="component" value="Unassembled WGS sequence"/>
</dbReference>
<protein>
    <submittedName>
        <fullName evidence="1">Uncharacterized protein</fullName>
    </submittedName>
</protein>
<comment type="caution">
    <text evidence="1">The sequence shown here is derived from an EMBL/GenBank/DDBJ whole genome shotgun (WGS) entry which is preliminary data.</text>
</comment>
<evidence type="ECO:0000313" key="4">
    <source>
        <dbReference type="Proteomes" id="UP000557344"/>
    </source>
</evidence>
<evidence type="ECO:0000313" key="1">
    <source>
        <dbReference type="EMBL" id="MBB4481566.1"/>
    </source>
</evidence>
<dbReference type="EMBL" id="JACIID010000009">
    <property type="protein sequence ID" value="MBB4537395.1"/>
    <property type="molecule type" value="Genomic_DNA"/>
</dbReference>